<keyword evidence="9 16" id="KW-0663">Pyridoxal phosphate</keyword>
<reference evidence="17 18" key="1">
    <citation type="submission" date="2020-07" db="EMBL/GenBank/DDBJ databases">
        <title>Thermoactinomyces phylogeny.</title>
        <authorList>
            <person name="Dunlap C."/>
        </authorList>
    </citation>
    <scope>NUCLEOTIDE SEQUENCE [LARGE SCALE GENOMIC DNA]</scope>
    <source>
        <strain evidence="17 18">AMNI-1</strain>
    </source>
</reference>
<evidence type="ECO:0000313" key="17">
    <source>
        <dbReference type="EMBL" id="MBA4602252.1"/>
    </source>
</evidence>
<dbReference type="PANTHER" id="PTHR11986:SF58">
    <property type="entry name" value="LEUCINE_METHIONINE RACEMASE"/>
    <property type="match status" value="1"/>
</dbReference>
<protein>
    <recommendedName>
        <fullName evidence="12">(S)-3-amino-2-methylpropionate transaminase</fullName>
        <ecNumber evidence="6">2.6.1.19</ecNumber>
        <ecNumber evidence="5">2.6.1.22</ecNumber>
    </recommendedName>
    <alternativeName>
        <fullName evidence="13">GABA aminotransferase</fullName>
    </alternativeName>
    <alternativeName>
        <fullName evidence="11">Gamma-amino-N-butyrate transaminase</fullName>
    </alternativeName>
    <alternativeName>
        <fullName evidence="15">Glutamate:succinic semialdehyde transaminase</fullName>
    </alternativeName>
    <alternativeName>
        <fullName evidence="10">L-AIBAT</fullName>
    </alternativeName>
</protein>
<dbReference type="InterPro" id="IPR015424">
    <property type="entry name" value="PyrdxlP-dep_Trfase"/>
</dbReference>
<dbReference type="EMBL" id="JACEOL010000027">
    <property type="protein sequence ID" value="MBA4602252.1"/>
    <property type="molecule type" value="Genomic_DNA"/>
</dbReference>
<evidence type="ECO:0000256" key="7">
    <source>
        <dbReference type="ARBA" id="ARBA00022576"/>
    </source>
</evidence>
<dbReference type="GO" id="GO:0030170">
    <property type="term" value="F:pyridoxal phosphate binding"/>
    <property type="evidence" value="ECO:0007669"/>
    <property type="project" value="InterPro"/>
</dbReference>
<evidence type="ECO:0000256" key="10">
    <source>
        <dbReference type="ARBA" id="ARBA00029760"/>
    </source>
</evidence>
<sequence length="446" mass="48496">MIPSRIKEMPGPQSMKLHARRQEAVPIGPYHVAPLYVKSARGAIITDVDGNQIIDFAAGIGMQNIGHCHPRVVKAIQEQTAASIHSCFHVMPYEGYIELAEKLNQIVPGNWKKKTMFVNSGAEAVENAVKIARKATGRSGVLSFERGFHGRTLMSLSLTSKVKPYKAGFGPFAPDTYRLPYPDYYRAPAQMTPEEVDREILRQIEELFIKEVLPESVAAIILEPVQGEGGFIMPSSRFVQGIRQLCDQYGIAMIADEIQTGFGRTGKLFAMEHYGVAADIITMSKSIAAGMPLSAVTGRTDWMDAPETGQLGGTFAGSPVSCAAALAVLEVLEEEKLTDRARMIGMRMVEALSGLQDQYQMIGDVRGLGAMVAIELVEDRAAKKPAPEAASRIVKKCWENGLLVLSAGMYSNVIRFLPPLVISDSLLEEGLQLLEKSISEVAGISG</sequence>
<dbReference type="InterPro" id="IPR005814">
    <property type="entry name" value="Aminotrans_3"/>
</dbReference>
<evidence type="ECO:0000256" key="2">
    <source>
        <dbReference type="ARBA" id="ARBA00001933"/>
    </source>
</evidence>
<name>A0A7W1XSC3_9BACL</name>
<dbReference type="AlphaFoldDB" id="A0A7W1XSC3"/>
<evidence type="ECO:0000256" key="12">
    <source>
        <dbReference type="ARBA" id="ARBA00030857"/>
    </source>
</evidence>
<comment type="pathway">
    <text evidence="3">Amino-acid degradation; 4-aminobutanoate degradation.</text>
</comment>
<dbReference type="CDD" id="cd00610">
    <property type="entry name" value="OAT_like"/>
    <property type="match status" value="1"/>
</dbReference>
<dbReference type="PIRSF" id="PIRSF000521">
    <property type="entry name" value="Transaminase_4ab_Lys_Orn"/>
    <property type="match status" value="1"/>
</dbReference>
<evidence type="ECO:0000256" key="8">
    <source>
        <dbReference type="ARBA" id="ARBA00022679"/>
    </source>
</evidence>
<dbReference type="Gene3D" id="3.40.640.10">
    <property type="entry name" value="Type I PLP-dependent aspartate aminotransferase-like (Major domain)"/>
    <property type="match status" value="1"/>
</dbReference>
<keyword evidence="7 17" id="KW-0032">Aminotransferase</keyword>
<organism evidence="17 18">
    <name type="scientific">Thermoactinomyces mirandus</name>
    <dbReference type="NCBI Taxonomy" id="2756294"/>
    <lineage>
        <taxon>Bacteria</taxon>
        <taxon>Bacillati</taxon>
        <taxon>Bacillota</taxon>
        <taxon>Bacilli</taxon>
        <taxon>Bacillales</taxon>
        <taxon>Thermoactinomycetaceae</taxon>
        <taxon>Thermoactinomyces</taxon>
    </lineage>
</organism>
<evidence type="ECO:0000313" key="18">
    <source>
        <dbReference type="Proteomes" id="UP000538292"/>
    </source>
</evidence>
<evidence type="ECO:0000256" key="15">
    <source>
        <dbReference type="ARBA" id="ARBA00050054"/>
    </source>
</evidence>
<dbReference type="GO" id="GO:0047298">
    <property type="term" value="F:(S)-3-amino-2-methylpropionate transaminase activity"/>
    <property type="evidence" value="ECO:0007669"/>
    <property type="project" value="UniProtKB-EC"/>
</dbReference>
<evidence type="ECO:0000256" key="4">
    <source>
        <dbReference type="ARBA" id="ARBA00008954"/>
    </source>
</evidence>
<dbReference type="SUPFAM" id="SSF53383">
    <property type="entry name" value="PLP-dependent transferases"/>
    <property type="match status" value="1"/>
</dbReference>
<evidence type="ECO:0000256" key="13">
    <source>
        <dbReference type="ARBA" id="ARBA00031787"/>
    </source>
</evidence>
<dbReference type="NCBIfam" id="TIGR00700">
    <property type="entry name" value="GABAtrnsam"/>
    <property type="match status" value="1"/>
</dbReference>
<dbReference type="InterPro" id="IPR049704">
    <property type="entry name" value="Aminotrans_3_PPA_site"/>
</dbReference>
<dbReference type="Pfam" id="PF00202">
    <property type="entry name" value="Aminotran_3"/>
    <property type="match status" value="1"/>
</dbReference>
<dbReference type="InterPro" id="IPR015422">
    <property type="entry name" value="PyrdxlP-dep_Trfase_small"/>
</dbReference>
<accession>A0A7W1XSC3</accession>
<evidence type="ECO:0000256" key="1">
    <source>
        <dbReference type="ARBA" id="ARBA00001750"/>
    </source>
</evidence>
<keyword evidence="18" id="KW-1185">Reference proteome</keyword>
<dbReference type="GO" id="GO:0009448">
    <property type="term" value="P:gamma-aminobutyric acid metabolic process"/>
    <property type="evidence" value="ECO:0007669"/>
    <property type="project" value="InterPro"/>
</dbReference>
<dbReference type="Proteomes" id="UP000538292">
    <property type="component" value="Unassembled WGS sequence"/>
</dbReference>
<evidence type="ECO:0000256" key="6">
    <source>
        <dbReference type="ARBA" id="ARBA00012912"/>
    </source>
</evidence>
<dbReference type="PROSITE" id="PS00600">
    <property type="entry name" value="AA_TRANSFER_CLASS_3"/>
    <property type="match status" value="1"/>
</dbReference>
<comment type="caution">
    <text evidence="17">The sequence shown here is derived from an EMBL/GenBank/DDBJ whole genome shotgun (WGS) entry which is preliminary data.</text>
</comment>
<evidence type="ECO:0000256" key="5">
    <source>
        <dbReference type="ARBA" id="ARBA00012876"/>
    </source>
</evidence>
<dbReference type="PANTHER" id="PTHR11986">
    <property type="entry name" value="AMINOTRANSFERASE CLASS III"/>
    <property type="match status" value="1"/>
</dbReference>
<comment type="catalytic activity">
    <reaction evidence="14">
        <text>4-aminobutanoate + 2-oxoglutarate = succinate semialdehyde + L-glutamate</text>
        <dbReference type="Rhea" id="RHEA:23352"/>
        <dbReference type="ChEBI" id="CHEBI:16810"/>
        <dbReference type="ChEBI" id="CHEBI:29985"/>
        <dbReference type="ChEBI" id="CHEBI:57706"/>
        <dbReference type="ChEBI" id="CHEBI:59888"/>
        <dbReference type="EC" id="2.6.1.19"/>
    </reaction>
</comment>
<dbReference type="EC" id="2.6.1.19" evidence="6"/>
<dbReference type="InterPro" id="IPR004632">
    <property type="entry name" value="4NH2But_aminotransferase_bac"/>
</dbReference>
<evidence type="ECO:0000256" key="9">
    <source>
        <dbReference type="ARBA" id="ARBA00022898"/>
    </source>
</evidence>
<comment type="catalytic activity">
    <reaction evidence="1">
        <text>(S)-3-amino-2-methylpropanoate + 2-oxoglutarate = 2-methyl-3-oxopropanoate + L-glutamate</text>
        <dbReference type="Rhea" id="RHEA:13993"/>
        <dbReference type="ChEBI" id="CHEBI:16810"/>
        <dbReference type="ChEBI" id="CHEBI:29985"/>
        <dbReference type="ChEBI" id="CHEBI:57700"/>
        <dbReference type="ChEBI" id="CHEBI:58655"/>
        <dbReference type="EC" id="2.6.1.22"/>
    </reaction>
</comment>
<dbReference type="Gene3D" id="3.90.1150.10">
    <property type="entry name" value="Aspartate Aminotransferase, domain 1"/>
    <property type="match status" value="1"/>
</dbReference>
<dbReference type="EC" id="2.6.1.22" evidence="5"/>
<dbReference type="InterPro" id="IPR015421">
    <property type="entry name" value="PyrdxlP-dep_Trfase_major"/>
</dbReference>
<dbReference type="RefSeq" id="WP_181739593.1">
    <property type="nucleotide sequence ID" value="NZ_JACEOL010000027.1"/>
</dbReference>
<evidence type="ECO:0000256" key="3">
    <source>
        <dbReference type="ARBA" id="ARBA00005176"/>
    </source>
</evidence>
<evidence type="ECO:0000256" key="14">
    <source>
        <dbReference type="ARBA" id="ARBA00048021"/>
    </source>
</evidence>
<dbReference type="InterPro" id="IPR050103">
    <property type="entry name" value="Class-III_PLP-dep_AT"/>
</dbReference>
<comment type="similarity">
    <text evidence="4 16">Belongs to the class-III pyridoxal-phosphate-dependent aminotransferase family.</text>
</comment>
<dbReference type="GO" id="GO:0034386">
    <property type="term" value="F:4-aminobutyrate:2-oxoglutarate transaminase activity"/>
    <property type="evidence" value="ECO:0007669"/>
    <property type="project" value="UniProtKB-EC"/>
</dbReference>
<dbReference type="GO" id="GO:0042802">
    <property type="term" value="F:identical protein binding"/>
    <property type="evidence" value="ECO:0007669"/>
    <property type="project" value="TreeGrafter"/>
</dbReference>
<comment type="cofactor">
    <cofactor evidence="2">
        <name>pyridoxal 5'-phosphate</name>
        <dbReference type="ChEBI" id="CHEBI:597326"/>
    </cofactor>
</comment>
<evidence type="ECO:0000256" key="11">
    <source>
        <dbReference type="ARBA" id="ARBA00030204"/>
    </source>
</evidence>
<gene>
    <name evidence="17" type="primary">gabT</name>
    <name evidence="17" type="ORF">H2C83_07965</name>
</gene>
<keyword evidence="8 17" id="KW-0808">Transferase</keyword>
<evidence type="ECO:0000256" key="16">
    <source>
        <dbReference type="RuleBase" id="RU003560"/>
    </source>
</evidence>
<proteinExistence type="inferred from homology"/>
<dbReference type="FunFam" id="3.40.640.10:FF:000013">
    <property type="entry name" value="4-aminobutyrate aminotransferase"/>
    <property type="match status" value="1"/>
</dbReference>